<dbReference type="InterPro" id="IPR010982">
    <property type="entry name" value="Lambda_DNA-bd_dom_sf"/>
</dbReference>
<sequence length="153" mass="17434">MQKNSTPRSRLADRLFREMGKKGAYDSVRMAAFGAWLQSYRESVNWTQARLGYELTVSDQSVRGAEQGALRWRRERYAKLFEIWGIIDYAWADQPDGSMIFVPRYASPESADKPPEEAALTHDEQLMLSLYRSLTERDQGVLRAVAGVLAAAR</sequence>
<comment type="caution">
    <text evidence="1">The sequence shown here is derived from an EMBL/GenBank/DDBJ whole genome shotgun (WGS) entry which is preliminary data.</text>
</comment>
<dbReference type="AlphaFoldDB" id="A0A7Y0Q1Y1"/>
<accession>A0A7Y0Q1Y1</accession>
<dbReference type="RefSeq" id="WP_169097522.1">
    <property type="nucleotide sequence ID" value="NZ_JABBVZ010000012.1"/>
</dbReference>
<dbReference type="Proteomes" id="UP000533476">
    <property type="component" value="Unassembled WGS sequence"/>
</dbReference>
<keyword evidence="2" id="KW-1185">Reference proteome</keyword>
<gene>
    <name evidence="1" type="ORF">HIJ39_05470</name>
</gene>
<dbReference type="EMBL" id="JABBVZ010000012">
    <property type="protein sequence ID" value="NMP21800.1"/>
    <property type="molecule type" value="Genomic_DNA"/>
</dbReference>
<reference evidence="1 2" key="1">
    <citation type="submission" date="2020-04" db="EMBL/GenBank/DDBJ databases">
        <authorList>
            <person name="Zhang R."/>
            <person name="Schippers A."/>
        </authorList>
    </citation>
    <scope>NUCLEOTIDE SEQUENCE [LARGE SCALE GENOMIC DNA]</scope>
    <source>
        <strain evidence="1 2">DSM 109850</strain>
    </source>
</reference>
<protein>
    <submittedName>
        <fullName evidence="1">Uncharacterized protein</fullName>
    </submittedName>
</protein>
<evidence type="ECO:0000313" key="1">
    <source>
        <dbReference type="EMBL" id="NMP21800.1"/>
    </source>
</evidence>
<dbReference type="SUPFAM" id="SSF47413">
    <property type="entry name" value="lambda repressor-like DNA-binding domains"/>
    <property type="match status" value="1"/>
</dbReference>
<evidence type="ECO:0000313" key="2">
    <source>
        <dbReference type="Proteomes" id="UP000533476"/>
    </source>
</evidence>
<organism evidence="1 2">
    <name type="scientific">Sulfobacillus harzensis</name>
    <dbReference type="NCBI Taxonomy" id="2729629"/>
    <lineage>
        <taxon>Bacteria</taxon>
        <taxon>Bacillati</taxon>
        <taxon>Bacillota</taxon>
        <taxon>Clostridia</taxon>
        <taxon>Eubacteriales</taxon>
        <taxon>Clostridiales Family XVII. Incertae Sedis</taxon>
        <taxon>Sulfobacillus</taxon>
    </lineage>
</organism>
<proteinExistence type="predicted"/>
<name>A0A7Y0Q1Y1_9FIRM</name>
<dbReference type="GO" id="GO:0003677">
    <property type="term" value="F:DNA binding"/>
    <property type="evidence" value="ECO:0007669"/>
    <property type="project" value="InterPro"/>
</dbReference>